<comment type="caution">
    <text evidence="14">The sequence shown here is derived from an EMBL/GenBank/DDBJ whole genome shotgun (WGS) entry which is preliminary data.</text>
</comment>
<evidence type="ECO:0000259" key="13">
    <source>
        <dbReference type="PROSITE" id="PS50893"/>
    </source>
</evidence>
<reference evidence="14 15" key="1">
    <citation type="journal article" date="2017" name="Int. J. Syst. Evol. Microbiol.">
        <title>Rouxiella badensis sp. nov. and Rouxiella silvae sp. nov. isolated from peat bog soil in Germany and emendation of the genus description.</title>
        <authorList>
            <person name="Le Fleche-Mateos A."/>
            <person name="Kugler J.H."/>
            <person name="Hansen S.H."/>
            <person name="Syldatk C."/>
            <person name="Hausmann R."/>
            <person name="Lomprez F."/>
            <person name="Vandenbogaert M."/>
            <person name="Manuguerra J.C."/>
            <person name="Grimont P.A."/>
        </authorList>
    </citation>
    <scope>NUCLEOTIDE SEQUENCE [LARGE SCALE GENOMIC DNA]</scope>
    <source>
        <strain evidence="14 15">213</strain>
    </source>
</reference>
<evidence type="ECO:0000313" key="15">
    <source>
        <dbReference type="Proteomes" id="UP000192722"/>
    </source>
</evidence>
<feature type="transmembrane region" description="Helical" evidence="12">
    <location>
        <begin position="533"/>
        <end position="559"/>
    </location>
</feature>
<dbReference type="PANTHER" id="PTHR30572:SF7">
    <property type="entry name" value="MACROLIDE EXPORT ATP-BINDING_PERMEASE PROTEIN MACB"/>
    <property type="match status" value="1"/>
</dbReference>
<proteinExistence type="inferred from homology"/>
<dbReference type="Gene3D" id="3.40.50.300">
    <property type="entry name" value="P-loop containing nucleotide triphosphate hydrolases"/>
    <property type="match status" value="1"/>
</dbReference>
<evidence type="ECO:0000256" key="5">
    <source>
        <dbReference type="ARBA" id="ARBA00022692"/>
    </source>
</evidence>
<comment type="similarity">
    <text evidence="11">Belongs to the ABC transporter superfamily. Macrolide exporter (TC 3.A.1.122) family.</text>
</comment>
<dbReference type="InterPro" id="IPR003593">
    <property type="entry name" value="AAA+_ATPase"/>
</dbReference>
<evidence type="ECO:0000256" key="6">
    <source>
        <dbReference type="ARBA" id="ARBA00022741"/>
    </source>
</evidence>
<comment type="subcellular location">
    <subcellularLocation>
        <location evidence="1">Cell inner membrane</location>
        <topology evidence="1">Multi-pass membrane protein</topology>
    </subcellularLocation>
</comment>
<keyword evidence="7" id="KW-0067">ATP-binding</keyword>
<dbReference type="InterPro" id="IPR050250">
    <property type="entry name" value="Macrolide_Exporter_MacB"/>
</dbReference>
<feature type="transmembrane region" description="Helical" evidence="12">
    <location>
        <begin position="622"/>
        <end position="645"/>
    </location>
</feature>
<dbReference type="SMART" id="SM00382">
    <property type="entry name" value="AAA"/>
    <property type="match status" value="1"/>
</dbReference>
<protein>
    <submittedName>
        <fullName evidence="14">MacB family efflux pump subunit</fullName>
    </submittedName>
</protein>
<evidence type="ECO:0000256" key="2">
    <source>
        <dbReference type="ARBA" id="ARBA00022448"/>
    </source>
</evidence>
<gene>
    <name evidence="14" type="ORF">BS639_08620</name>
</gene>
<dbReference type="Pfam" id="PF02687">
    <property type="entry name" value="FtsX"/>
    <property type="match status" value="1"/>
</dbReference>
<feature type="domain" description="ABC transporter" evidence="13">
    <location>
        <begin position="15"/>
        <end position="253"/>
    </location>
</feature>
<evidence type="ECO:0000313" key="14">
    <source>
        <dbReference type="EMBL" id="ORJ21690.1"/>
    </source>
</evidence>
<dbReference type="InterPro" id="IPR025857">
    <property type="entry name" value="MacB_PCD"/>
</dbReference>
<keyword evidence="15" id="KW-1185">Reference proteome</keyword>
<dbReference type="SUPFAM" id="SSF52540">
    <property type="entry name" value="P-loop containing nucleoside triphosphate hydrolases"/>
    <property type="match status" value="1"/>
</dbReference>
<dbReference type="InterPro" id="IPR003439">
    <property type="entry name" value="ABC_transporter-like_ATP-bd"/>
</dbReference>
<evidence type="ECO:0000256" key="3">
    <source>
        <dbReference type="ARBA" id="ARBA00022475"/>
    </source>
</evidence>
<sequence length="662" mass="71918">MITTQSSPPSQQPLLYLHNICRHFSTGAEEITVLNNISLSIEAGEMVAIVGPSGSGKSTLMNVIGCLDTPTSGVYQVAGQIVQRLSSDDRALLRRQRFGFIFQRYHLIPALTVLENVEVPARYAHQTRMQRQNKARELLAQLGLGEFETRNVARLSGGQQQRVGIARALVNGGEVILADEPTGALDSRHGREVMQLLQHLHRQGHTVIIITHDPQVADYADRIITLSDGKIVSDVQHTLPDREVRLSSTPLFVKSCLAAQPSWRSRWEASCDLLWSACRTLLAHRMRSGLTLLGIVIGIVSVVSLNAAGEGAKKYVLNTLSTLGANVITLYPGKGFGDNPSSNLRALGRRDLKLLSEQRWITAVAPKVSSTLPIRWRRTDTSANVNGVSAEFLKTNNLVPVIGRSLISLDVTKQSSVVVIDENLQRKLFPAGTQPLGQIILVGTLPCRVVGVMRSTSAYAGNALNLWLPWSTANSRLLGQDWFDSLSVSLNEHVSSDAAKRSIQKLLTRLHGRQDFFMQDSAAFVSSIEKTSFALTLFLSIIALISLLVGGIGVMNIMLVSVSERTRETGVRMAVGARQQDIQRQFLTEAVLLCLAGAAVGVAVSLAIGTLLSLFIHPWKLVFSPSAILTAVGCAVLVGVLSGWLPAWKAARLDPAEALARE</sequence>
<dbReference type="InterPro" id="IPR017911">
    <property type="entry name" value="MacB-like_ATP-bd"/>
</dbReference>
<dbReference type="Pfam" id="PF12704">
    <property type="entry name" value="MacB_PCD"/>
    <property type="match status" value="1"/>
</dbReference>
<dbReference type="PROSITE" id="PS00211">
    <property type="entry name" value="ABC_TRANSPORTER_1"/>
    <property type="match status" value="1"/>
</dbReference>
<dbReference type="PROSITE" id="PS50893">
    <property type="entry name" value="ABC_TRANSPORTER_2"/>
    <property type="match status" value="1"/>
</dbReference>
<dbReference type="InterPro" id="IPR027417">
    <property type="entry name" value="P-loop_NTPase"/>
</dbReference>
<evidence type="ECO:0000256" key="7">
    <source>
        <dbReference type="ARBA" id="ARBA00022840"/>
    </source>
</evidence>
<feature type="transmembrane region" description="Helical" evidence="12">
    <location>
        <begin position="590"/>
        <end position="616"/>
    </location>
</feature>
<dbReference type="PANTHER" id="PTHR30572">
    <property type="entry name" value="MEMBRANE COMPONENT OF TRANSPORTER-RELATED"/>
    <property type="match status" value="1"/>
</dbReference>
<keyword evidence="5 12" id="KW-0812">Transmembrane</keyword>
<keyword evidence="4" id="KW-0997">Cell inner membrane</keyword>
<keyword evidence="8" id="KW-1278">Translocase</keyword>
<keyword evidence="2" id="KW-0813">Transport</keyword>
<evidence type="ECO:0000256" key="11">
    <source>
        <dbReference type="ARBA" id="ARBA00038388"/>
    </source>
</evidence>
<name>A0ABX3U2J7_9GAMM</name>
<evidence type="ECO:0000256" key="10">
    <source>
        <dbReference type="ARBA" id="ARBA00023136"/>
    </source>
</evidence>
<dbReference type="InterPro" id="IPR017871">
    <property type="entry name" value="ABC_transporter-like_CS"/>
</dbReference>
<dbReference type="Proteomes" id="UP000192722">
    <property type="component" value="Unassembled WGS sequence"/>
</dbReference>
<dbReference type="EMBL" id="MRWD01000016">
    <property type="protein sequence ID" value="ORJ21690.1"/>
    <property type="molecule type" value="Genomic_DNA"/>
</dbReference>
<keyword evidence="10 12" id="KW-0472">Membrane</keyword>
<dbReference type="InterPro" id="IPR003838">
    <property type="entry name" value="ABC3_permease_C"/>
</dbReference>
<accession>A0ABX3U2J7</accession>
<dbReference type="Pfam" id="PF00005">
    <property type="entry name" value="ABC_tran"/>
    <property type="match status" value="1"/>
</dbReference>
<dbReference type="RefSeq" id="WP_084982853.1">
    <property type="nucleotide sequence ID" value="NZ_MRWD01000016.1"/>
</dbReference>
<organism evidence="14 15">
    <name type="scientific">Rouxiella silvae</name>
    <dbReference type="NCBI Taxonomy" id="1646373"/>
    <lineage>
        <taxon>Bacteria</taxon>
        <taxon>Pseudomonadati</taxon>
        <taxon>Pseudomonadota</taxon>
        <taxon>Gammaproteobacteria</taxon>
        <taxon>Enterobacterales</taxon>
        <taxon>Yersiniaceae</taxon>
        <taxon>Rouxiella</taxon>
    </lineage>
</organism>
<keyword evidence="9 12" id="KW-1133">Transmembrane helix</keyword>
<keyword evidence="3" id="KW-1003">Cell membrane</keyword>
<evidence type="ECO:0000256" key="8">
    <source>
        <dbReference type="ARBA" id="ARBA00022967"/>
    </source>
</evidence>
<evidence type="ECO:0000256" key="4">
    <source>
        <dbReference type="ARBA" id="ARBA00022519"/>
    </source>
</evidence>
<evidence type="ECO:0000256" key="9">
    <source>
        <dbReference type="ARBA" id="ARBA00022989"/>
    </source>
</evidence>
<keyword evidence="6" id="KW-0547">Nucleotide-binding</keyword>
<dbReference type="CDD" id="cd03255">
    <property type="entry name" value="ABC_MJ0796_LolCDE_FtsE"/>
    <property type="match status" value="1"/>
</dbReference>
<evidence type="ECO:0000256" key="12">
    <source>
        <dbReference type="SAM" id="Phobius"/>
    </source>
</evidence>
<evidence type="ECO:0000256" key="1">
    <source>
        <dbReference type="ARBA" id="ARBA00004429"/>
    </source>
</evidence>